<dbReference type="SMART" id="SM00181">
    <property type="entry name" value="EGF"/>
    <property type="match status" value="2"/>
</dbReference>
<dbReference type="Gene3D" id="2.10.25.10">
    <property type="entry name" value="Laminin"/>
    <property type="match status" value="2"/>
</dbReference>
<dbReference type="PROSITE" id="PS00022">
    <property type="entry name" value="EGF_1"/>
    <property type="match status" value="2"/>
</dbReference>
<protein>
    <recommendedName>
        <fullName evidence="4 5">EGF-like domain-containing protein</fullName>
    </recommendedName>
</protein>
<evidence type="ECO:0000256" key="1">
    <source>
        <dbReference type="ARBA" id="ARBA00022536"/>
    </source>
</evidence>
<evidence type="ECO:0000259" key="4">
    <source>
        <dbReference type="PROSITE" id="PS00022"/>
    </source>
</evidence>
<dbReference type="OrthoDB" id="442731at2759"/>
<evidence type="ECO:0000313" key="7">
    <source>
        <dbReference type="Proteomes" id="UP001153636"/>
    </source>
</evidence>
<proteinExistence type="predicted"/>
<evidence type="ECO:0000256" key="2">
    <source>
        <dbReference type="ARBA" id="ARBA00022737"/>
    </source>
</evidence>
<dbReference type="Proteomes" id="UP001153636">
    <property type="component" value="Chromosome 5"/>
</dbReference>
<dbReference type="PANTHER" id="PTHR11219:SF69">
    <property type="entry name" value="TENEURIN-A"/>
    <property type="match status" value="1"/>
</dbReference>
<reference evidence="6" key="1">
    <citation type="submission" date="2022-01" db="EMBL/GenBank/DDBJ databases">
        <authorList>
            <person name="King R."/>
        </authorList>
    </citation>
    <scope>NUCLEOTIDE SEQUENCE</scope>
</reference>
<evidence type="ECO:0000256" key="3">
    <source>
        <dbReference type="ARBA" id="ARBA00023157"/>
    </source>
</evidence>
<feature type="domain" description="EGF-like" evidence="4">
    <location>
        <begin position="75"/>
        <end position="86"/>
    </location>
</feature>
<feature type="domain" description="EGF-like" evidence="4 5">
    <location>
        <begin position="37"/>
        <end position="48"/>
    </location>
</feature>
<dbReference type="Pfam" id="PF23106">
    <property type="entry name" value="EGF_Teneurin"/>
    <property type="match status" value="2"/>
</dbReference>
<accession>A0A9P0CWG4</accession>
<dbReference type="EMBL" id="OV651817">
    <property type="protein sequence ID" value="CAH1110667.1"/>
    <property type="molecule type" value="Genomic_DNA"/>
</dbReference>
<sequence length="120" mass="13471">MQIPNGQIDSEECEGCEESDCEDPTCSEHGACVHGQCYCKAGWKGAHCDIIDEQVHKCLPTCSDHGVYDLEAAKCVCNRHWTGQDCSQGKRTRFRLAGEILYRNNYPTYIFTDRSQLSSS</sequence>
<evidence type="ECO:0000313" key="6">
    <source>
        <dbReference type="EMBL" id="CAH1110667.1"/>
    </source>
</evidence>
<gene>
    <name evidence="6" type="ORF">PSYICH_LOCUS11485</name>
</gene>
<organism evidence="6 7">
    <name type="scientific">Psylliodes chrysocephalus</name>
    <dbReference type="NCBI Taxonomy" id="3402493"/>
    <lineage>
        <taxon>Eukaryota</taxon>
        <taxon>Metazoa</taxon>
        <taxon>Ecdysozoa</taxon>
        <taxon>Arthropoda</taxon>
        <taxon>Hexapoda</taxon>
        <taxon>Insecta</taxon>
        <taxon>Pterygota</taxon>
        <taxon>Neoptera</taxon>
        <taxon>Endopterygota</taxon>
        <taxon>Coleoptera</taxon>
        <taxon>Polyphaga</taxon>
        <taxon>Cucujiformia</taxon>
        <taxon>Chrysomeloidea</taxon>
        <taxon>Chrysomelidae</taxon>
        <taxon>Galerucinae</taxon>
        <taxon>Alticini</taxon>
        <taxon>Psylliodes</taxon>
    </lineage>
</organism>
<keyword evidence="1" id="KW-0245">EGF-like domain</keyword>
<dbReference type="AlphaFoldDB" id="A0A9P0CWG4"/>
<name>A0A9P0CWG4_9CUCU</name>
<dbReference type="FunFam" id="2.10.25.10:FF:000021">
    <property type="entry name" value="Teneurin transmembrane protein 2"/>
    <property type="match status" value="1"/>
</dbReference>
<keyword evidence="3" id="KW-1015">Disulfide bond</keyword>
<dbReference type="InterPro" id="IPR000742">
    <property type="entry name" value="EGF"/>
</dbReference>
<dbReference type="PANTHER" id="PTHR11219">
    <property type="entry name" value="TENEURIN AND N-ACETYLGLUCOSAMINE-1-PHOSPHODIESTER ALPHA-N-ACETYLGLUCOSAMINIDASE"/>
    <property type="match status" value="1"/>
</dbReference>
<dbReference type="InterPro" id="IPR051216">
    <property type="entry name" value="Teneurin"/>
</dbReference>
<dbReference type="PROSITE" id="PS01186">
    <property type="entry name" value="EGF_2"/>
    <property type="match status" value="1"/>
</dbReference>
<keyword evidence="7" id="KW-1185">Reference proteome</keyword>
<dbReference type="GO" id="GO:0008045">
    <property type="term" value="P:motor neuron axon guidance"/>
    <property type="evidence" value="ECO:0007669"/>
    <property type="project" value="TreeGrafter"/>
</dbReference>
<keyword evidence="2" id="KW-0677">Repeat</keyword>
<evidence type="ECO:0000259" key="5">
    <source>
        <dbReference type="PROSITE" id="PS01186"/>
    </source>
</evidence>